<dbReference type="Pfam" id="PF00440">
    <property type="entry name" value="TetR_N"/>
    <property type="match status" value="1"/>
</dbReference>
<sequence length="201" mass="23481">MTKKISKEKKMRTRIIKKAYDLMSKKGIDQVSMREIAEHIGVTKPVLYYYFEDKDDLCKEIIRESMCMFHKNIEDAYKSGATLEKLVELALRSQIEFFEKNPKMQTFILHIISYIMKGGKRGKSFMESENKKKEVFESLIEAAIKKGELPAKAVKDFCALMGAQTSHIVLNFKNPDYVFDKEYPSKITKIIFLGLKEYYKE</sequence>
<dbReference type="SUPFAM" id="SSF46689">
    <property type="entry name" value="Homeodomain-like"/>
    <property type="match status" value="1"/>
</dbReference>
<dbReference type="PANTHER" id="PTHR43479">
    <property type="entry name" value="ACREF/ENVCD OPERON REPRESSOR-RELATED"/>
    <property type="match status" value="1"/>
</dbReference>
<dbReference type="EMBL" id="CP001055">
    <property type="protein sequence ID" value="ACC97685.1"/>
    <property type="molecule type" value="Genomic_DNA"/>
</dbReference>
<dbReference type="InterPro" id="IPR009057">
    <property type="entry name" value="Homeodomain-like_sf"/>
</dbReference>
<dbReference type="PROSITE" id="PS50977">
    <property type="entry name" value="HTH_TETR_2"/>
    <property type="match status" value="1"/>
</dbReference>
<name>B2KAY9_ELUMP</name>
<dbReference type="OrthoDB" id="9787680at2"/>
<feature type="domain" description="HTH tetR-type" evidence="3">
    <location>
        <begin position="9"/>
        <end position="69"/>
    </location>
</feature>
<organism evidence="4 5">
    <name type="scientific">Elusimicrobium minutum (strain Pei191)</name>
    <dbReference type="NCBI Taxonomy" id="445932"/>
    <lineage>
        <taxon>Bacteria</taxon>
        <taxon>Pseudomonadati</taxon>
        <taxon>Elusimicrobiota</taxon>
        <taxon>Elusimicrobia</taxon>
        <taxon>Elusimicrobiales</taxon>
        <taxon>Elusimicrobiaceae</taxon>
        <taxon>Elusimicrobium</taxon>
    </lineage>
</organism>
<dbReference type="PANTHER" id="PTHR43479:SF11">
    <property type="entry name" value="ACREF_ENVCD OPERON REPRESSOR-RELATED"/>
    <property type="match status" value="1"/>
</dbReference>
<keyword evidence="1 2" id="KW-0238">DNA-binding</keyword>
<gene>
    <name evidence="4" type="ordered locus">Emin_0119</name>
</gene>
<evidence type="ECO:0000313" key="5">
    <source>
        <dbReference type="Proteomes" id="UP000001029"/>
    </source>
</evidence>
<evidence type="ECO:0000259" key="3">
    <source>
        <dbReference type="PROSITE" id="PS50977"/>
    </source>
</evidence>
<feature type="DNA-binding region" description="H-T-H motif" evidence="2">
    <location>
        <begin position="32"/>
        <end position="51"/>
    </location>
</feature>
<dbReference type="RefSeq" id="WP_012414300.1">
    <property type="nucleotide sequence ID" value="NC_010644.1"/>
</dbReference>
<dbReference type="PROSITE" id="PS01081">
    <property type="entry name" value="HTH_TETR_1"/>
    <property type="match status" value="1"/>
</dbReference>
<dbReference type="InterPro" id="IPR050624">
    <property type="entry name" value="HTH-type_Tx_Regulator"/>
</dbReference>
<dbReference type="GO" id="GO:0003677">
    <property type="term" value="F:DNA binding"/>
    <property type="evidence" value="ECO:0007669"/>
    <property type="project" value="UniProtKB-UniRule"/>
</dbReference>
<dbReference type="InterPro" id="IPR023772">
    <property type="entry name" value="DNA-bd_HTH_TetR-type_CS"/>
</dbReference>
<protein>
    <submittedName>
        <fullName evidence="4">Transcriptional regulator</fullName>
    </submittedName>
</protein>
<dbReference type="PRINTS" id="PR00455">
    <property type="entry name" value="HTHTETR"/>
</dbReference>
<dbReference type="STRING" id="445932.Emin_0119"/>
<dbReference type="Proteomes" id="UP000001029">
    <property type="component" value="Chromosome"/>
</dbReference>
<keyword evidence="5" id="KW-1185">Reference proteome</keyword>
<dbReference type="AlphaFoldDB" id="B2KAY9"/>
<dbReference type="Gene3D" id="1.10.10.60">
    <property type="entry name" value="Homeodomain-like"/>
    <property type="match status" value="1"/>
</dbReference>
<dbReference type="HOGENOM" id="CLU_069356_12_2_0"/>
<dbReference type="Gene3D" id="1.10.357.10">
    <property type="entry name" value="Tetracycline Repressor, domain 2"/>
    <property type="match status" value="1"/>
</dbReference>
<reference evidence="4 5" key="1">
    <citation type="journal article" date="2009" name="Appl. Environ. Microbiol.">
        <title>Genomic analysis of 'Elusimicrobium minutum,' the first cultivated representative of the phylum 'Elusimicrobia' (formerly termite group 1).</title>
        <authorList>
            <person name="Herlemann D.P.R."/>
            <person name="Geissinger O."/>
            <person name="Ikeda-Ohtsubo W."/>
            <person name="Kunin V."/>
            <person name="Sun H."/>
            <person name="Lapidus A."/>
            <person name="Hugenholtz P."/>
            <person name="Brune A."/>
        </authorList>
    </citation>
    <scope>NUCLEOTIDE SEQUENCE [LARGE SCALE GENOMIC DNA]</scope>
    <source>
        <strain evidence="4 5">Pei191</strain>
    </source>
</reference>
<dbReference type="KEGG" id="emi:Emin_0119"/>
<evidence type="ECO:0000313" key="4">
    <source>
        <dbReference type="EMBL" id="ACC97685.1"/>
    </source>
</evidence>
<accession>B2KAY9</accession>
<dbReference type="InterPro" id="IPR001647">
    <property type="entry name" value="HTH_TetR"/>
</dbReference>
<evidence type="ECO:0000256" key="1">
    <source>
        <dbReference type="ARBA" id="ARBA00023125"/>
    </source>
</evidence>
<evidence type="ECO:0000256" key="2">
    <source>
        <dbReference type="PROSITE-ProRule" id="PRU00335"/>
    </source>
</evidence>
<proteinExistence type="predicted"/>